<name>A0ABW1ZCG7_9BACT</name>
<protein>
    <submittedName>
        <fullName evidence="2">DUF885 domain-containing protein</fullName>
    </submittedName>
</protein>
<dbReference type="InterPro" id="IPR010281">
    <property type="entry name" value="DUF885"/>
</dbReference>
<dbReference type="PANTHER" id="PTHR33361">
    <property type="entry name" value="GLR0591 PROTEIN"/>
    <property type="match status" value="1"/>
</dbReference>
<proteinExistence type="predicted"/>
<evidence type="ECO:0000313" key="3">
    <source>
        <dbReference type="Proteomes" id="UP001596391"/>
    </source>
</evidence>
<evidence type="ECO:0000256" key="1">
    <source>
        <dbReference type="SAM" id="SignalP"/>
    </source>
</evidence>
<gene>
    <name evidence="2" type="ORF">ACFQBQ_11010</name>
</gene>
<feature type="signal peptide" evidence="1">
    <location>
        <begin position="1"/>
        <end position="21"/>
    </location>
</feature>
<accession>A0ABW1ZCG7</accession>
<dbReference type="PANTHER" id="PTHR33361:SF15">
    <property type="entry name" value="DUF885 FAMILY LIPOPROTEIN"/>
    <property type="match status" value="1"/>
</dbReference>
<dbReference type="EMBL" id="JBHSWI010000001">
    <property type="protein sequence ID" value="MFC6646100.1"/>
    <property type="molecule type" value="Genomic_DNA"/>
</dbReference>
<feature type="chain" id="PRO_5045378617" evidence="1">
    <location>
        <begin position="22"/>
        <end position="587"/>
    </location>
</feature>
<evidence type="ECO:0000313" key="2">
    <source>
        <dbReference type="EMBL" id="MFC6646100.1"/>
    </source>
</evidence>
<keyword evidence="1" id="KW-0732">Signal</keyword>
<sequence>MKRLVLAATFAALALPFAAGAQRISADGAQQALQARSNEFFDTFYFPHVPTTGTQMGLHQYDAKLEDFSAAGVKAEIAGFHAWEKKIAEIPADGLDAEPRADREILLGLIRSNIVRLEEIRDWEKNPDTYSSGATGSIFTLMERPYAPVNDRLRAAIAREKLVLPALDDARKNLKNPPHIYTEIALEQIDGNISFFEHDVPEAFKDASDKTLLDEFAKSNAAVVAALKSYGAWMKSDLLARSNGDYKWGAATYAKVLANQEMVDTPLDKLLAIGLADLHKNQAEFARVAKEIDPSKTPEQELAELATIHPAPSDLIASFGKTFGSLQAYIRMHHIITLPANRQPTLEETPPFMRATTQASMDPPGPFETGTTKAYFNVTLPDPKWPKAKQDEYMAAFNEGTIVSTSVHEAFPGHYVQFLWQDQFPSRIRKIIWANTNVEGWAHYCEQMMLDEGYGDTVAKTPRDAKLIRLGQLQDALLRDARFVVAIRLHTGVGGAMSIEQAQEFFVKEGYQARPIAEVETKRGTSDALYLYYTLGKLEIMKLREDLRKKQGDAFSLQQFHDQLMLQGPVPIKVARKSMLHDDSPVL</sequence>
<organism evidence="2 3">
    <name type="scientific">Granulicella cerasi</name>
    <dbReference type="NCBI Taxonomy" id="741063"/>
    <lineage>
        <taxon>Bacteria</taxon>
        <taxon>Pseudomonadati</taxon>
        <taxon>Acidobacteriota</taxon>
        <taxon>Terriglobia</taxon>
        <taxon>Terriglobales</taxon>
        <taxon>Acidobacteriaceae</taxon>
        <taxon>Granulicella</taxon>
    </lineage>
</organism>
<reference evidence="3" key="1">
    <citation type="journal article" date="2019" name="Int. J. Syst. Evol. Microbiol.">
        <title>The Global Catalogue of Microorganisms (GCM) 10K type strain sequencing project: providing services to taxonomists for standard genome sequencing and annotation.</title>
        <authorList>
            <consortium name="The Broad Institute Genomics Platform"/>
            <consortium name="The Broad Institute Genome Sequencing Center for Infectious Disease"/>
            <person name="Wu L."/>
            <person name="Ma J."/>
        </authorList>
    </citation>
    <scope>NUCLEOTIDE SEQUENCE [LARGE SCALE GENOMIC DNA]</scope>
    <source>
        <strain evidence="3">CGMCC 1.16026</strain>
    </source>
</reference>
<comment type="caution">
    <text evidence="2">The sequence shown here is derived from an EMBL/GenBank/DDBJ whole genome shotgun (WGS) entry which is preliminary data.</text>
</comment>
<dbReference type="RefSeq" id="WP_263369800.1">
    <property type="nucleotide sequence ID" value="NZ_JAGSYD010000001.1"/>
</dbReference>
<keyword evidence="3" id="KW-1185">Reference proteome</keyword>
<dbReference type="Proteomes" id="UP001596391">
    <property type="component" value="Unassembled WGS sequence"/>
</dbReference>
<dbReference type="Pfam" id="PF05960">
    <property type="entry name" value="DUF885"/>
    <property type="match status" value="1"/>
</dbReference>